<dbReference type="EMBL" id="JAHRIP010018893">
    <property type="protein sequence ID" value="MEQ2286419.1"/>
    <property type="molecule type" value="Genomic_DNA"/>
</dbReference>
<dbReference type="Proteomes" id="UP001469553">
    <property type="component" value="Unassembled WGS sequence"/>
</dbReference>
<feature type="compositionally biased region" description="Basic residues" evidence="1">
    <location>
        <begin position="55"/>
        <end position="65"/>
    </location>
</feature>
<reference evidence="2 3" key="1">
    <citation type="submission" date="2021-06" db="EMBL/GenBank/DDBJ databases">
        <authorList>
            <person name="Palmer J.M."/>
        </authorList>
    </citation>
    <scope>NUCLEOTIDE SEQUENCE [LARGE SCALE GENOMIC DNA]</scope>
    <source>
        <strain evidence="2 3">AS_MEX2019</strain>
        <tissue evidence="2">Muscle</tissue>
    </source>
</reference>
<feature type="region of interest" description="Disordered" evidence="1">
    <location>
        <begin position="1"/>
        <end position="32"/>
    </location>
</feature>
<feature type="region of interest" description="Disordered" evidence="1">
    <location>
        <begin position="191"/>
        <end position="230"/>
    </location>
</feature>
<keyword evidence="3" id="KW-1185">Reference proteome</keyword>
<feature type="compositionally biased region" description="Acidic residues" evidence="1">
    <location>
        <begin position="134"/>
        <end position="143"/>
    </location>
</feature>
<organism evidence="2 3">
    <name type="scientific">Ameca splendens</name>
    <dbReference type="NCBI Taxonomy" id="208324"/>
    <lineage>
        <taxon>Eukaryota</taxon>
        <taxon>Metazoa</taxon>
        <taxon>Chordata</taxon>
        <taxon>Craniata</taxon>
        <taxon>Vertebrata</taxon>
        <taxon>Euteleostomi</taxon>
        <taxon>Actinopterygii</taxon>
        <taxon>Neopterygii</taxon>
        <taxon>Teleostei</taxon>
        <taxon>Neoteleostei</taxon>
        <taxon>Acanthomorphata</taxon>
        <taxon>Ovalentaria</taxon>
        <taxon>Atherinomorphae</taxon>
        <taxon>Cyprinodontiformes</taxon>
        <taxon>Goodeidae</taxon>
        <taxon>Ameca</taxon>
    </lineage>
</organism>
<proteinExistence type="predicted"/>
<feature type="region of interest" description="Disordered" evidence="1">
    <location>
        <begin position="45"/>
        <end position="113"/>
    </location>
</feature>
<protein>
    <submittedName>
        <fullName evidence="2">Uncharacterized protein</fullName>
    </submittedName>
</protein>
<feature type="non-terminal residue" evidence="2">
    <location>
        <position position="230"/>
    </location>
</feature>
<evidence type="ECO:0000313" key="3">
    <source>
        <dbReference type="Proteomes" id="UP001469553"/>
    </source>
</evidence>
<sequence length="230" mass="25416">MGPQDGVHSGVLERRCDMHNTQAVKPEGESMKGRRCLNAIHSQNQSLAMAQESRGKRRKQANPRRNRVDAEQVSSLGSEEDDEVGLWSLEPQDCHESPNKTSLTPSEVTEEPSSPAYFTRLLSPGSRICWDQVESEAPAEEDATYASTDREGDQEPLRMYCKNSDSQNAFEDPAQYGFVAQLRRASTSASVLDHLNHNGSSTVRRPSSRHDELPPAIWSPGAQHCSPEGA</sequence>
<evidence type="ECO:0000256" key="1">
    <source>
        <dbReference type="SAM" id="MobiDB-lite"/>
    </source>
</evidence>
<gene>
    <name evidence="2" type="ORF">AMECASPLE_002320</name>
</gene>
<name>A0ABV0XY28_9TELE</name>
<comment type="caution">
    <text evidence="2">The sequence shown here is derived from an EMBL/GenBank/DDBJ whole genome shotgun (WGS) entry which is preliminary data.</text>
</comment>
<evidence type="ECO:0000313" key="2">
    <source>
        <dbReference type="EMBL" id="MEQ2286419.1"/>
    </source>
</evidence>
<feature type="region of interest" description="Disordered" evidence="1">
    <location>
        <begin position="134"/>
        <end position="156"/>
    </location>
</feature>
<accession>A0ABV0XY28</accession>